<dbReference type="RefSeq" id="WP_117328998.1">
    <property type="nucleotide sequence ID" value="NZ_QUWK01000001.1"/>
</dbReference>
<accession>A0A372MK49</accession>
<name>A0A372MK49_9SPIR</name>
<reference evidence="4 5" key="2">
    <citation type="submission" date="2018-09" db="EMBL/GenBank/DDBJ databases">
        <title>Genome of Sphaerochaeta halotolerans strain 4-11.</title>
        <authorList>
            <person name="Nazina T.N."/>
            <person name="Sokolova D.S."/>
        </authorList>
    </citation>
    <scope>NUCLEOTIDE SEQUENCE [LARGE SCALE GENOMIC DNA]</scope>
    <source>
        <strain evidence="4 5">4-11</strain>
    </source>
</reference>
<dbReference type="InterPro" id="IPR006059">
    <property type="entry name" value="SBP"/>
</dbReference>
<dbReference type="Pfam" id="PF01547">
    <property type="entry name" value="SBP_bac_1"/>
    <property type="match status" value="1"/>
</dbReference>
<dbReference type="EMBL" id="QUWK01000001">
    <property type="protein sequence ID" value="RFU96177.1"/>
    <property type="molecule type" value="Genomic_DNA"/>
</dbReference>
<gene>
    <name evidence="4" type="ORF">DYP60_00985</name>
</gene>
<dbReference type="CDD" id="cd13585">
    <property type="entry name" value="PBP2_TMBP_like"/>
    <property type="match status" value="1"/>
</dbReference>
<evidence type="ECO:0000313" key="4">
    <source>
        <dbReference type="EMBL" id="RFU96177.1"/>
    </source>
</evidence>
<reference evidence="5" key="1">
    <citation type="submission" date="2018-08" db="EMBL/GenBank/DDBJ databases">
        <authorList>
            <person name="Grouzdev D.S."/>
            <person name="Krutkina M.S."/>
        </authorList>
    </citation>
    <scope>NUCLEOTIDE SEQUENCE [LARGE SCALE GENOMIC DNA]</scope>
    <source>
        <strain evidence="5">4-11</strain>
    </source>
</reference>
<comment type="subcellular location">
    <subcellularLocation>
        <location evidence="1">Periplasm</location>
    </subcellularLocation>
</comment>
<comment type="similarity">
    <text evidence="2">Belongs to the bacterial solute-binding protein 1 family.</text>
</comment>
<feature type="signal peptide" evidence="3">
    <location>
        <begin position="1"/>
        <end position="19"/>
    </location>
</feature>
<dbReference type="PANTHER" id="PTHR43649:SF12">
    <property type="entry name" value="DIACETYLCHITOBIOSE BINDING PROTEIN DASA"/>
    <property type="match status" value="1"/>
</dbReference>
<dbReference type="PANTHER" id="PTHR43649">
    <property type="entry name" value="ARABINOSE-BINDING PROTEIN-RELATED"/>
    <property type="match status" value="1"/>
</dbReference>
<comment type="caution">
    <text evidence="4">The sequence shown here is derived from an EMBL/GenBank/DDBJ whole genome shotgun (WGS) entry which is preliminary data.</text>
</comment>
<keyword evidence="3" id="KW-0732">Signal</keyword>
<dbReference type="InterPro" id="IPR050490">
    <property type="entry name" value="Bact_solute-bd_prot1"/>
</dbReference>
<dbReference type="OrthoDB" id="383937at2"/>
<dbReference type="AlphaFoldDB" id="A0A372MK49"/>
<dbReference type="Proteomes" id="UP000264002">
    <property type="component" value="Unassembled WGS sequence"/>
</dbReference>
<protein>
    <submittedName>
        <fullName evidence="4">Sugar ABC transporter substrate-binding protein</fullName>
    </submittedName>
</protein>
<organism evidence="4 5">
    <name type="scientific">Sphaerochaeta halotolerans</name>
    <dbReference type="NCBI Taxonomy" id="2293840"/>
    <lineage>
        <taxon>Bacteria</taxon>
        <taxon>Pseudomonadati</taxon>
        <taxon>Spirochaetota</taxon>
        <taxon>Spirochaetia</taxon>
        <taxon>Spirochaetales</taxon>
        <taxon>Sphaerochaetaceae</taxon>
        <taxon>Sphaerochaeta</taxon>
    </lineage>
</organism>
<keyword evidence="5" id="KW-1185">Reference proteome</keyword>
<proteinExistence type="inferred from homology"/>
<feature type="chain" id="PRO_5016962255" evidence="3">
    <location>
        <begin position="20"/>
        <end position="438"/>
    </location>
</feature>
<evidence type="ECO:0000256" key="2">
    <source>
        <dbReference type="ARBA" id="ARBA00008520"/>
    </source>
</evidence>
<evidence type="ECO:0000256" key="1">
    <source>
        <dbReference type="ARBA" id="ARBA00004418"/>
    </source>
</evidence>
<dbReference type="GO" id="GO:0042597">
    <property type="term" value="C:periplasmic space"/>
    <property type="evidence" value="ECO:0007669"/>
    <property type="project" value="UniProtKB-SubCell"/>
</dbReference>
<sequence length="438" mass="49392">MKKLLMVLVVLLTLGLLFAAGRTETKAETEAIELEWWTWDPDMLEQNQQIISAFEEANPGVKINNTIVGTKEYWTKIRIQANQNKLPDVFTMSSGYIEEWAKAGLLYNLDAFIESDDTFDNFYQSIFDSSREISNTDSYYAIPFALVTTVLYYNKDAFDAAGVAYPTDDWTWDDFRKAAKQLTLDKNGDGKTDQWGHWFYGRYAHIEPWVYANNGKLIDKNTMQFNPDKNAMDAIKMLCDLVLVDKVAPPQKDMTSFQQQDVFSQGVAAMWVDGSWFVDTLRKNVGDDMRWGIARVPSGPSGPSELTYGWPDSYAIAPNTKHPETAWKFAKYVAGEGISLDVYMAGKIPSAKKLAEDPLFADPSQQPGEEMNLLIEQANGPMTTSYTMGWSEWRGYGGSESLGLNGTIDAIINGHMGFDEAFKKGTENINAVLKRYYK</sequence>
<dbReference type="SUPFAM" id="SSF53850">
    <property type="entry name" value="Periplasmic binding protein-like II"/>
    <property type="match status" value="1"/>
</dbReference>
<evidence type="ECO:0000313" key="5">
    <source>
        <dbReference type="Proteomes" id="UP000264002"/>
    </source>
</evidence>
<evidence type="ECO:0000256" key="3">
    <source>
        <dbReference type="SAM" id="SignalP"/>
    </source>
</evidence>
<dbReference type="Gene3D" id="3.40.190.10">
    <property type="entry name" value="Periplasmic binding protein-like II"/>
    <property type="match status" value="1"/>
</dbReference>